<feature type="compositionally biased region" description="Low complexity" evidence="1">
    <location>
        <begin position="46"/>
        <end position="65"/>
    </location>
</feature>
<gene>
    <name evidence="4" type="ORF">HLV38_01740</name>
</gene>
<feature type="transmembrane region" description="Helical" evidence="2">
    <location>
        <begin position="505"/>
        <end position="523"/>
    </location>
</feature>
<organism evidence="4 5">
    <name type="scientific">Berryella wangjianweii</name>
    <dbReference type="NCBI Taxonomy" id="2734634"/>
    <lineage>
        <taxon>Bacteria</taxon>
        <taxon>Bacillati</taxon>
        <taxon>Actinomycetota</taxon>
        <taxon>Coriobacteriia</taxon>
        <taxon>Eggerthellales</taxon>
        <taxon>Eggerthellaceae</taxon>
        <taxon>Berryella</taxon>
    </lineage>
</organism>
<dbReference type="PANTHER" id="PTHR34473">
    <property type="entry name" value="UPF0699 TRANSMEMBRANE PROTEIN YDBS"/>
    <property type="match status" value="1"/>
</dbReference>
<keyword evidence="2" id="KW-0472">Membrane</keyword>
<keyword evidence="2" id="KW-1133">Transmembrane helix</keyword>
<evidence type="ECO:0000313" key="4">
    <source>
        <dbReference type="EMBL" id="QKF06987.1"/>
    </source>
</evidence>
<feature type="transmembrane region" description="Helical" evidence="2">
    <location>
        <begin position="123"/>
        <end position="150"/>
    </location>
</feature>
<reference evidence="5" key="1">
    <citation type="submission" date="2020-05" db="EMBL/GenBank/DDBJ databases">
        <title>Novel species in genus Nocardioides.</title>
        <authorList>
            <person name="Zhang G."/>
        </authorList>
    </citation>
    <scope>NUCLEOTIDE SEQUENCE [LARGE SCALE GENOMIC DNA]</scope>
    <source>
        <strain evidence="5">zg-1050</strain>
    </source>
</reference>
<keyword evidence="2" id="KW-0812">Transmembrane</keyword>
<dbReference type="Pfam" id="PF03703">
    <property type="entry name" value="bPH_2"/>
    <property type="match status" value="3"/>
</dbReference>
<feature type="compositionally biased region" description="Low complexity" evidence="1">
    <location>
        <begin position="19"/>
        <end position="34"/>
    </location>
</feature>
<dbReference type="RefSeq" id="WP_173163749.1">
    <property type="nucleotide sequence ID" value="NZ_CP053716.1"/>
</dbReference>
<dbReference type="KEGG" id="bwa:HLV38_01740"/>
<dbReference type="AlphaFoldDB" id="A0A6M8J0A3"/>
<name>A0A6M8J0A3_9ACTN</name>
<evidence type="ECO:0000256" key="1">
    <source>
        <dbReference type="SAM" id="MobiDB-lite"/>
    </source>
</evidence>
<feature type="domain" description="YdbS-like PH" evidence="3">
    <location>
        <begin position="382"/>
        <end position="434"/>
    </location>
</feature>
<feature type="transmembrane region" description="Helical" evidence="2">
    <location>
        <begin position="357"/>
        <end position="380"/>
    </location>
</feature>
<feature type="domain" description="YdbS-like PH" evidence="3">
    <location>
        <begin position="575"/>
        <end position="653"/>
    </location>
</feature>
<dbReference type="EMBL" id="CP053716">
    <property type="protein sequence ID" value="QKF06987.1"/>
    <property type="molecule type" value="Genomic_DNA"/>
</dbReference>
<accession>A0A6M8J0A3</accession>
<evidence type="ECO:0000313" key="5">
    <source>
        <dbReference type="Proteomes" id="UP000503297"/>
    </source>
</evidence>
<protein>
    <submittedName>
        <fullName evidence="4">PH domain-containing protein</fullName>
    </submittedName>
</protein>
<feature type="domain" description="YdbS-like PH" evidence="3">
    <location>
        <begin position="157"/>
        <end position="235"/>
    </location>
</feature>
<dbReference type="InterPro" id="IPR005182">
    <property type="entry name" value="YdbS-like_PH"/>
</dbReference>
<feature type="transmembrane region" description="Helical" evidence="2">
    <location>
        <begin position="82"/>
        <end position="103"/>
    </location>
</feature>
<dbReference type="Proteomes" id="UP000503297">
    <property type="component" value="Chromosome"/>
</dbReference>
<feature type="transmembrane region" description="Helical" evidence="2">
    <location>
        <begin position="332"/>
        <end position="351"/>
    </location>
</feature>
<sequence length="659" mass="70074">MTENGIPAPGPKGASGEPVSDARAASSVAQAARSEPTGRAARIVPAADSSAADAPDASSSEAGASSSLRFRTGEAHHVHHSFVWLQLIVSMGLIVVLSAVNIAQNVGRDIDDLFDLFAALGEGVAGVLGGAVAVVLVAAVGVIVLTVLLAGIMVLTYRNLTYCFDEGELTIRSGIIIKKAVHIPYTKVQSVDHTASIPQRIFGVCSVRIETAGGSANKANKLPYVLLSSADSIRYELFARKALALNPAARIDVAPAAVATGPARPAAPQAPWERTASPNRNAVDSVADEVMGHRGVWGGAAPTVEQAVSFERRLTNRELIFAAITDTSPARLVAFWVVAVTGLTGFMQILGVRDEGIYVAAVLALPILLAYPANVMRAVFRYAGFTVRRRGTRIEVEHGLLKRMHSSIEADRVQSVDRSQNILRRLMGHSSVALGRIDSVESSGSSSAKDIGEIGRLVVHPFLHLDQVESFIDGLLPEFAAEPATSRRLMTAPCALRRALWRMCLWRNPSLPFGAAAVALLALDAPARFVAWAEVVEAEVSSVALVATSLLALVVAVAALQLAASVANAVIWSRGSWVELGRRFVTVRNDGIATAQVRVPRHKVQTVRTRTNPFQRLARVASVSVQTAAGINRTSHTVWDLAAADAQDALDWLMPHRNQ</sequence>
<evidence type="ECO:0000259" key="3">
    <source>
        <dbReference type="Pfam" id="PF03703"/>
    </source>
</evidence>
<dbReference type="PANTHER" id="PTHR34473:SF2">
    <property type="entry name" value="UPF0699 TRANSMEMBRANE PROTEIN YDBT"/>
    <property type="match status" value="1"/>
</dbReference>
<keyword evidence="5" id="KW-1185">Reference proteome</keyword>
<proteinExistence type="predicted"/>
<feature type="region of interest" description="Disordered" evidence="1">
    <location>
        <begin position="1"/>
        <end position="65"/>
    </location>
</feature>
<feature type="transmembrane region" description="Helical" evidence="2">
    <location>
        <begin position="543"/>
        <end position="572"/>
    </location>
</feature>
<evidence type="ECO:0000256" key="2">
    <source>
        <dbReference type="SAM" id="Phobius"/>
    </source>
</evidence>